<accession>A0ABV2KZW3</accession>
<dbReference type="EMBL" id="JBEPMM010000001">
    <property type="protein sequence ID" value="MET3691123.1"/>
    <property type="molecule type" value="Genomic_DNA"/>
</dbReference>
<evidence type="ECO:0000256" key="1">
    <source>
        <dbReference type="SAM" id="MobiDB-lite"/>
    </source>
</evidence>
<organism evidence="2 3">
    <name type="scientific">Methylobacterium goesingense</name>
    <dbReference type="NCBI Taxonomy" id="243690"/>
    <lineage>
        <taxon>Bacteria</taxon>
        <taxon>Pseudomonadati</taxon>
        <taxon>Pseudomonadota</taxon>
        <taxon>Alphaproteobacteria</taxon>
        <taxon>Hyphomicrobiales</taxon>
        <taxon>Methylobacteriaceae</taxon>
        <taxon>Methylobacterium</taxon>
    </lineage>
</organism>
<proteinExistence type="predicted"/>
<dbReference type="Proteomes" id="UP001549145">
    <property type="component" value="Unassembled WGS sequence"/>
</dbReference>
<protein>
    <submittedName>
        <fullName evidence="2">Uncharacterized protein</fullName>
    </submittedName>
</protein>
<name>A0ABV2KZW3_9HYPH</name>
<gene>
    <name evidence="2" type="ORF">ABID43_000642</name>
</gene>
<reference evidence="2 3" key="1">
    <citation type="submission" date="2024-06" db="EMBL/GenBank/DDBJ databases">
        <title>Genomic Encyclopedia of Type Strains, Phase IV (KMG-IV): sequencing the most valuable type-strain genomes for metagenomic binning, comparative biology and taxonomic classification.</title>
        <authorList>
            <person name="Goeker M."/>
        </authorList>
    </citation>
    <scope>NUCLEOTIDE SEQUENCE [LARGE SCALE GENOMIC DNA]</scope>
    <source>
        <strain evidence="2 3">DSM 21331</strain>
    </source>
</reference>
<feature type="region of interest" description="Disordered" evidence="1">
    <location>
        <begin position="1"/>
        <end position="72"/>
    </location>
</feature>
<evidence type="ECO:0000313" key="2">
    <source>
        <dbReference type="EMBL" id="MET3691123.1"/>
    </source>
</evidence>
<keyword evidence="3" id="KW-1185">Reference proteome</keyword>
<sequence>MHELESMRLAPVSRAPGGQRHRGVSGNPDKKIQTRNKYRRPTALSFREPIATKREKRLVGVGTNAAEERSVK</sequence>
<evidence type="ECO:0000313" key="3">
    <source>
        <dbReference type="Proteomes" id="UP001549145"/>
    </source>
</evidence>
<dbReference type="RefSeq" id="WP_238278216.1">
    <property type="nucleotide sequence ID" value="NZ_BPQL01000030.1"/>
</dbReference>
<comment type="caution">
    <text evidence="2">The sequence shown here is derived from an EMBL/GenBank/DDBJ whole genome shotgun (WGS) entry which is preliminary data.</text>
</comment>